<evidence type="ECO:0000256" key="3">
    <source>
        <dbReference type="ARBA" id="ARBA00009759"/>
    </source>
</evidence>
<evidence type="ECO:0000256" key="2">
    <source>
        <dbReference type="ARBA" id="ARBA00001946"/>
    </source>
</evidence>
<dbReference type="PROSITE" id="PS00629">
    <property type="entry name" value="IMP_1"/>
    <property type="match status" value="1"/>
</dbReference>
<dbReference type="AlphaFoldDB" id="A0A7J4JK98"/>
<evidence type="ECO:0000256" key="5">
    <source>
        <dbReference type="ARBA" id="ARBA00022723"/>
    </source>
</evidence>
<accession>A0A7J4JK98</accession>
<dbReference type="InterPro" id="IPR020550">
    <property type="entry name" value="Inositol_monophosphatase_CS"/>
</dbReference>
<dbReference type="SUPFAM" id="SSF56655">
    <property type="entry name" value="Carbohydrate phosphatase"/>
    <property type="match status" value="1"/>
</dbReference>
<dbReference type="PRINTS" id="PR01959">
    <property type="entry name" value="SBIMPHPHTASE"/>
</dbReference>
<feature type="binding site" evidence="8">
    <location>
        <position position="210"/>
    </location>
    <ligand>
        <name>Mg(2+)</name>
        <dbReference type="ChEBI" id="CHEBI:18420"/>
        <label>1</label>
        <note>catalytic</note>
    </ligand>
</feature>
<dbReference type="InterPro" id="IPR000760">
    <property type="entry name" value="Inositol_monophosphatase-like"/>
</dbReference>
<organism evidence="9 10">
    <name type="scientific">Candidatus Iainarchaeum sp</name>
    <dbReference type="NCBI Taxonomy" id="3101447"/>
    <lineage>
        <taxon>Archaea</taxon>
        <taxon>Candidatus Iainarchaeota</taxon>
        <taxon>Candidatus Iainarchaeia</taxon>
        <taxon>Candidatus Iainarchaeales</taxon>
        <taxon>Candidatus Iainarchaeaceae</taxon>
        <taxon>Candidatus Iainarchaeum</taxon>
    </lineage>
</organism>
<keyword evidence="6" id="KW-0378">Hydrolase</keyword>
<feature type="binding site" evidence="8">
    <location>
        <position position="85"/>
    </location>
    <ligand>
        <name>Mg(2+)</name>
        <dbReference type="ChEBI" id="CHEBI:18420"/>
        <label>1</label>
        <note>catalytic</note>
    </ligand>
</feature>
<comment type="caution">
    <text evidence="9">The sequence shown here is derived from an EMBL/GenBank/DDBJ whole genome shotgun (WGS) entry which is preliminary data.</text>
</comment>
<name>A0A7J4JK98_9ARCH</name>
<evidence type="ECO:0000256" key="6">
    <source>
        <dbReference type="ARBA" id="ARBA00022801"/>
    </source>
</evidence>
<dbReference type="PROSITE" id="PS00630">
    <property type="entry name" value="IMP_2"/>
    <property type="match status" value="1"/>
</dbReference>
<comment type="similarity">
    <text evidence="3">Belongs to the inositol monophosphatase superfamily.</text>
</comment>
<feature type="binding site" evidence="8">
    <location>
        <position position="82"/>
    </location>
    <ligand>
        <name>Mg(2+)</name>
        <dbReference type="ChEBI" id="CHEBI:18420"/>
        <label>1</label>
        <note>catalytic</note>
    </ligand>
</feature>
<comment type="cofactor">
    <cofactor evidence="2 8">
        <name>Mg(2+)</name>
        <dbReference type="ChEBI" id="CHEBI:18420"/>
    </cofactor>
</comment>
<gene>
    <name evidence="9" type="ORF">HA252_06455</name>
</gene>
<dbReference type="Gene3D" id="3.30.540.10">
    <property type="entry name" value="Fructose-1,6-Bisphosphatase, subunit A, domain 1"/>
    <property type="match status" value="1"/>
</dbReference>
<keyword evidence="7 8" id="KW-0460">Magnesium</keyword>
<evidence type="ECO:0000313" key="9">
    <source>
        <dbReference type="EMBL" id="HIH17019.1"/>
    </source>
</evidence>
<dbReference type="PANTHER" id="PTHR20854:SF4">
    <property type="entry name" value="INOSITOL-1-MONOPHOSPHATASE-RELATED"/>
    <property type="match status" value="1"/>
</dbReference>
<dbReference type="PRINTS" id="PR00377">
    <property type="entry name" value="IMPHPHTASES"/>
</dbReference>
<evidence type="ECO:0000256" key="1">
    <source>
        <dbReference type="ARBA" id="ARBA00001033"/>
    </source>
</evidence>
<dbReference type="InterPro" id="IPR033942">
    <property type="entry name" value="IMPase"/>
</dbReference>
<proteinExistence type="inferred from homology"/>
<dbReference type="Pfam" id="PF00459">
    <property type="entry name" value="Inositol_P"/>
    <property type="match status" value="1"/>
</dbReference>
<dbReference type="CDD" id="cd01639">
    <property type="entry name" value="IMPase"/>
    <property type="match status" value="1"/>
</dbReference>
<dbReference type="Gene3D" id="3.40.190.80">
    <property type="match status" value="1"/>
</dbReference>
<reference evidence="10" key="1">
    <citation type="journal article" date="2020" name="bioRxiv">
        <title>A rank-normalized archaeal taxonomy based on genome phylogeny resolves widespread incomplete and uneven classifications.</title>
        <authorList>
            <person name="Rinke C."/>
            <person name="Chuvochina M."/>
            <person name="Mussig A.J."/>
            <person name="Chaumeil P.-A."/>
            <person name="Waite D.W."/>
            <person name="Whitman W.B."/>
            <person name="Parks D.H."/>
            <person name="Hugenholtz P."/>
        </authorList>
    </citation>
    <scope>NUCLEOTIDE SEQUENCE [LARGE SCALE GENOMIC DNA]</scope>
</reference>
<comment type="catalytic activity">
    <reaction evidence="1">
        <text>a myo-inositol phosphate + H2O = myo-inositol + phosphate</text>
        <dbReference type="Rhea" id="RHEA:24056"/>
        <dbReference type="ChEBI" id="CHEBI:15377"/>
        <dbReference type="ChEBI" id="CHEBI:17268"/>
        <dbReference type="ChEBI" id="CHEBI:43474"/>
        <dbReference type="ChEBI" id="CHEBI:84139"/>
        <dbReference type="EC" id="3.1.3.25"/>
    </reaction>
</comment>
<dbReference type="InterPro" id="IPR020583">
    <property type="entry name" value="Inositol_monoP_metal-BS"/>
</dbReference>
<dbReference type="GO" id="GO:0006020">
    <property type="term" value="P:inositol metabolic process"/>
    <property type="evidence" value="ECO:0007669"/>
    <property type="project" value="TreeGrafter"/>
</dbReference>
<evidence type="ECO:0000256" key="4">
    <source>
        <dbReference type="ARBA" id="ARBA00013106"/>
    </source>
</evidence>
<feature type="binding site" evidence="8">
    <location>
        <position position="66"/>
    </location>
    <ligand>
        <name>Mg(2+)</name>
        <dbReference type="ChEBI" id="CHEBI:18420"/>
        <label>1</label>
        <note>catalytic</note>
    </ligand>
</feature>
<dbReference type="GO" id="GO:0008934">
    <property type="term" value="F:inositol monophosphate 1-phosphatase activity"/>
    <property type="evidence" value="ECO:0007669"/>
    <property type="project" value="InterPro"/>
</dbReference>
<evidence type="ECO:0000256" key="8">
    <source>
        <dbReference type="PIRSR" id="PIRSR600760-2"/>
    </source>
</evidence>
<dbReference type="FunFam" id="3.30.540.10:FF:000003">
    <property type="entry name" value="Inositol-1-monophosphatase"/>
    <property type="match status" value="1"/>
</dbReference>
<dbReference type="InterPro" id="IPR022337">
    <property type="entry name" value="Inositol_monophosphatase_SuhB"/>
</dbReference>
<dbReference type="EMBL" id="DUGH01000155">
    <property type="protein sequence ID" value="HIH17019.1"/>
    <property type="molecule type" value="Genomic_DNA"/>
</dbReference>
<dbReference type="GO" id="GO:0007165">
    <property type="term" value="P:signal transduction"/>
    <property type="evidence" value="ECO:0007669"/>
    <property type="project" value="TreeGrafter"/>
</dbReference>
<dbReference type="PANTHER" id="PTHR20854">
    <property type="entry name" value="INOSITOL MONOPHOSPHATASE"/>
    <property type="match status" value="1"/>
</dbReference>
<dbReference type="GO" id="GO:0046854">
    <property type="term" value="P:phosphatidylinositol phosphate biosynthetic process"/>
    <property type="evidence" value="ECO:0007669"/>
    <property type="project" value="InterPro"/>
</dbReference>
<dbReference type="FunFam" id="3.40.190.80:FF:000002">
    <property type="entry name" value="Inositol-1-monophosphatase"/>
    <property type="match status" value="1"/>
</dbReference>
<sequence length="259" mass="28363">MNADFLHVAKKAALAGAKAIQRVQANGFRVRYKAARNLLTEADLASQAAVQRVLSKAFPDHNLLMEENLDLRQGSEYTWLVDPLDGTTNFAHGFPMYAVSIGLARGKEPLVGVVYHVPAKEWFVAVKGRGAYLNGERIHVSRVKRLERALVATGFPYKDPGVARQTVHDIGRLWKKVEGIRRAGAAALDLCFVACGRLDAFWEHRLSPWDLAAGQLVLREAGGKATDFMGRPVDAFADCVVASNKAIHLPLLKALGGRK</sequence>
<dbReference type="EC" id="3.1.3.25" evidence="4"/>
<dbReference type="GO" id="GO:0046872">
    <property type="term" value="F:metal ion binding"/>
    <property type="evidence" value="ECO:0007669"/>
    <property type="project" value="UniProtKB-KW"/>
</dbReference>
<feature type="binding site" evidence="8">
    <location>
        <position position="84"/>
    </location>
    <ligand>
        <name>Mg(2+)</name>
        <dbReference type="ChEBI" id="CHEBI:18420"/>
        <label>1</label>
        <note>catalytic</note>
    </ligand>
</feature>
<keyword evidence="5 8" id="KW-0479">Metal-binding</keyword>
<dbReference type="Proteomes" id="UP000564964">
    <property type="component" value="Unassembled WGS sequence"/>
</dbReference>
<protein>
    <recommendedName>
        <fullName evidence="4">inositol-phosphate phosphatase</fullName>
        <ecNumber evidence="4">3.1.3.25</ecNumber>
    </recommendedName>
</protein>
<evidence type="ECO:0000313" key="10">
    <source>
        <dbReference type="Proteomes" id="UP000564964"/>
    </source>
</evidence>
<evidence type="ECO:0000256" key="7">
    <source>
        <dbReference type="ARBA" id="ARBA00022842"/>
    </source>
</evidence>